<sequence length="126" mass="14186">MIFGTFLSCCSLSMAAKIIAGVAGSFGFAYACDLLIAEKKLFGGKLGSSGFISFKTLLLQWLMLYFSLFFFFYNFLNDTSGRTPKTVGKDWWEETEKKFQAWPRTAGSPVAINTISRQNFIVRSRE</sequence>
<protein>
    <submittedName>
        <fullName evidence="2">Uncharacterized protein</fullName>
    </submittedName>
</protein>
<gene>
    <name evidence="2" type="ORF">WN944_024450</name>
</gene>
<evidence type="ECO:0000313" key="3">
    <source>
        <dbReference type="Proteomes" id="UP001428341"/>
    </source>
</evidence>
<organism evidence="2 3">
    <name type="scientific">Citrus x changshan-huyou</name>
    <dbReference type="NCBI Taxonomy" id="2935761"/>
    <lineage>
        <taxon>Eukaryota</taxon>
        <taxon>Viridiplantae</taxon>
        <taxon>Streptophyta</taxon>
        <taxon>Embryophyta</taxon>
        <taxon>Tracheophyta</taxon>
        <taxon>Spermatophyta</taxon>
        <taxon>Magnoliopsida</taxon>
        <taxon>eudicotyledons</taxon>
        <taxon>Gunneridae</taxon>
        <taxon>Pentapetalae</taxon>
        <taxon>rosids</taxon>
        <taxon>malvids</taxon>
        <taxon>Sapindales</taxon>
        <taxon>Rutaceae</taxon>
        <taxon>Aurantioideae</taxon>
        <taxon>Citrus</taxon>
    </lineage>
</organism>
<name>A0AAP0LN03_9ROSI</name>
<dbReference type="AlphaFoldDB" id="A0AAP0LN03"/>
<comment type="caution">
    <text evidence="2">The sequence shown here is derived from an EMBL/GenBank/DDBJ whole genome shotgun (WGS) entry which is preliminary data.</text>
</comment>
<evidence type="ECO:0000256" key="1">
    <source>
        <dbReference type="SAM" id="Phobius"/>
    </source>
</evidence>
<reference evidence="2 3" key="1">
    <citation type="submission" date="2024-05" db="EMBL/GenBank/DDBJ databases">
        <title>Haplotype-resolved chromosome-level genome assembly of Huyou (Citrus changshanensis).</title>
        <authorList>
            <person name="Miao C."/>
            <person name="Chen W."/>
            <person name="Wu Y."/>
            <person name="Wang L."/>
            <person name="Zhao S."/>
            <person name="Grierson D."/>
            <person name="Xu C."/>
            <person name="Chen K."/>
        </authorList>
    </citation>
    <scope>NUCLEOTIDE SEQUENCE [LARGE SCALE GENOMIC DNA]</scope>
    <source>
        <strain evidence="2">01-14</strain>
        <tissue evidence="2">Leaf</tissue>
    </source>
</reference>
<keyword evidence="1" id="KW-1133">Transmembrane helix</keyword>
<dbReference type="InterPro" id="IPR009515">
    <property type="entry name" value="DUF1138"/>
</dbReference>
<accession>A0AAP0LN03</accession>
<keyword evidence="1" id="KW-0472">Membrane</keyword>
<keyword evidence="1" id="KW-0812">Transmembrane</keyword>
<dbReference type="Pfam" id="PF06592">
    <property type="entry name" value="DUF1138"/>
    <property type="match status" value="1"/>
</dbReference>
<dbReference type="EMBL" id="JBCGBO010000024">
    <property type="protein sequence ID" value="KAK9181313.1"/>
    <property type="molecule type" value="Genomic_DNA"/>
</dbReference>
<dbReference type="PANTHER" id="PTHR34267">
    <property type="entry name" value="OS11G0161033 PROTEIN"/>
    <property type="match status" value="1"/>
</dbReference>
<keyword evidence="3" id="KW-1185">Reference proteome</keyword>
<dbReference type="Proteomes" id="UP001428341">
    <property type="component" value="Unassembled WGS sequence"/>
</dbReference>
<evidence type="ECO:0000313" key="2">
    <source>
        <dbReference type="EMBL" id="KAK9181313.1"/>
    </source>
</evidence>
<proteinExistence type="predicted"/>
<feature type="transmembrane region" description="Helical" evidence="1">
    <location>
        <begin position="58"/>
        <end position="76"/>
    </location>
</feature>
<dbReference type="PANTHER" id="PTHR34267:SF1">
    <property type="entry name" value="ATOZI1"/>
    <property type="match status" value="1"/>
</dbReference>